<comment type="caution">
    <text evidence="2">The sequence shown here is derived from an EMBL/GenBank/DDBJ whole genome shotgun (WGS) entry which is preliminary data.</text>
</comment>
<feature type="region of interest" description="Disordered" evidence="1">
    <location>
        <begin position="16"/>
        <end position="74"/>
    </location>
</feature>
<accession>A0A087EC14</accession>
<organism evidence="2 3">
    <name type="scientific">Bifidobacterium subtile</name>
    <dbReference type="NCBI Taxonomy" id="77635"/>
    <lineage>
        <taxon>Bacteria</taxon>
        <taxon>Bacillati</taxon>
        <taxon>Actinomycetota</taxon>
        <taxon>Actinomycetes</taxon>
        <taxon>Bifidobacteriales</taxon>
        <taxon>Bifidobacteriaceae</taxon>
        <taxon>Bifidobacterium</taxon>
    </lineage>
</organism>
<protein>
    <recommendedName>
        <fullName evidence="4">DUF3039 domain-containing protein</fullName>
    </recommendedName>
</protein>
<evidence type="ECO:0000313" key="3">
    <source>
        <dbReference type="Proteomes" id="UP000029055"/>
    </source>
</evidence>
<dbReference type="Proteomes" id="UP000029055">
    <property type="component" value="Unassembled WGS sequence"/>
</dbReference>
<dbReference type="eggNOG" id="ENOG5032ZDZ">
    <property type="taxonomic scope" value="Bacteria"/>
</dbReference>
<feature type="compositionally biased region" description="Polar residues" evidence="1">
    <location>
        <begin position="43"/>
        <end position="52"/>
    </location>
</feature>
<name>A0A087EC14_9BIFI</name>
<dbReference type="Pfam" id="PF11238">
    <property type="entry name" value="DUF3039"/>
    <property type="match status" value="1"/>
</dbReference>
<dbReference type="STRING" id="77635.BISU_1436"/>
<dbReference type="EMBL" id="JGZR01000001">
    <property type="protein sequence ID" value="KFJ05315.1"/>
    <property type="molecule type" value="Genomic_DNA"/>
</dbReference>
<dbReference type="AlphaFoldDB" id="A0A087EC14"/>
<evidence type="ECO:0000256" key="1">
    <source>
        <dbReference type="SAM" id="MobiDB-lite"/>
    </source>
</evidence>
<evidence type="ECO:0000313" key="2">
    <source>
        <dbReference type="EMBL" id="KFJ05315.1"/>
    </source>
</evidence>
<sequence>MFGKVMNSEGGVPIAARRATAGQPEGPALANAVALDDADPVSPLSNPDSGTGTAVLERPQTEEQTSRSDDGDADRFAHYVSKDRIMQSRITGRPVVALCGKIWVPKHDPSQYPVCPDCKRIYEEMTGGK</sequence>
<gene>
    <name evidence="2" type="ORF">BISU_1436</name>
</gene>
<evidence type="ECO:0008006" key="4">
    <source>
        <dbReference type="Google" id="ProtNLM"/>
    </source>
</evidence>
<proteinExistence type="predicted"/>
<keyword evidence="3" id="KW-1185">Reference proteome</keyword>
<feature type="compositionally biased region" description="Basic and acidic residues" evidence="1">
    <location>
        <begin position="59"/>
        <end position="74"/>
    </location>
</feature>
<dbReference type="InterPro" id="IPR021400">
    <property type="entry name" value="DUF3039"/>
</dbReference>
<reference evidence="2 3" key="1">
    <citation type="submission" date="2014-03" db="EMBL/GenBank/DDBJ databases">
        <title>Genomics of Bifidobacteria.</title>
        <authorList>
            <person name="Ventura M."/>
            <person name="Milani C."/>
            <person name="Lugli G.A."/>
        </authorList>
    </citation>
    <scope>NUCLEOTIDE SEQUENCE [LARGE SCALE GENOMIC DNA]</scope>
    <source>
        <strain evidence="2 3">LMG 11597</strain>
    </source>
</reference>